<reference evidence="3" key="1">
    <citation type="submission" date="2013-06" db="EMBL/GenBank/DDBJ databases">
        <authorList>
            <person name="Zhao Q."/>
        </authorList>
    </citation>
    <scope>NUCLEOTIDE SEQUENCE</scope>
    <source>
        <strain evidence="3">cv. W1943</strain>
    </source>
</reference>
<keyword evidence="3" id="KW-1185">Reference proteome</keyword>
<evidence type="ECO:0000256" key="1">
    <source>
        <dbReference type="SAM" id="MobiDB-lite"/>
    </source>
</evidence>
<dbReference type="AlphaFoldDB" id="A0A0E0Q096"/>
<sequence>MQPTREFGPQNSRHQIQPTGKFGPPVSSTDFIARGHRRPANASVAAGVGWGIPPAGSPMASPREPRSGSAAPPKGKKAAAAMAAPPNSPIGWWREVRARLWLHTVEVCPPDQWLVWRRSAPPCRRHRLVLQSRLARPGEWIIEFQAVMVI</sequence>
<feature type="compositionally biased region" description="Polar residues" evidence="1">
    <location>
        <begin position="1"/>
        <end position="18"/>
    </location>
</feature>
<protein>
    <submittedName>
        <fullName evidence="2">Uncharacterized protein</fullName>
    </submittedName>
</protein>
<reference evidence="2" key="2">
    <citation type="submission" date="2015-06" db="UniProtKB">
        <authorList>
            <consortium name="EnsemblPlants"/>
        </authorList>
    </citation>
    <scope>IDENTIFICATION</scope>
</reference>
<dbReference type="Gramene" id="ORUFI06G22840.1">
    <property type="protein sequence ID" value="ORUFI06G22840.1"/>
    <property type="gene ID" value="ORUFI06G22840"/>
</dbReference>
<evidence type="ECO:0000313" key="3">
    <source>
        <dbReference type="Proteomes" id="UP000008022"/>
    </source>
</evidence>
<name>A0A0E0Q096_ORYRU</name>
<proteinExistence type="predicted"/>
<feature type="region of interest" description="Disordered" evidence="1">
    <location>
        <begin position="44"/>
        <end position="84"/>
    </location>
</feature>
<feature type="compositionally biased region" description="Low complexity" evidence="1">
    <location>
        <begin position="70"/>
        <end position="84"/>
    </location>
</feature>
<dbReference type="HOGENOM" id="CLU_1743537_0_0_1"/>
<dbReference type="EnsemblPlants" id="ORUFI06G22840.1">
    <property type="protein sequence ID" value="ORUFI06G22840.1"/>
    <property type="gene ID" value="ORUFI06G22840"/>
</dbReference>
<organism evidence="2 3">
    <name type="scientific">Oryza rufipogon</name>
    <name type="common">Brownbeard rice</name>
    <name type="synonym">Asian wild rice</name>
    <dbReference type="NCBI Taxonomy" id="4529"/>
    <lineage>
        <taxon>Eukaryota</taxon>
        <taxon>Viridiplantae</taxon>
        <taxon>Streptophyta</taxon>
        <taxon>Embryophyta</taxon>
        <taxon>Tracheophyta</taxon>
        <taxon>Spermatophyta</taxon>
        <taxon>Magnoliopsida</taxon>
        <taxon>Liliopsida</taxon>
        <taxon>Poales</taxon>
        <taxon>Poaceae</taxon>
        <taxon>BOP clade</taxon>
        <taxon>Oryzoideae</taxon>
        <taxon>Oryzeae</taxon>
        <taxon>Oryzinae</taxon>
        <taxon>Oryza</taxon>
    </lineage>
</organism>
<dbReference type="Proteomes" id="UP000008022">
    <property type="component" value="Unassembled WGS sequence"/>
</dbReference>
<evidence type="ECO:0000313" key="2">
    <source>
        <dbReference type="EnsemblPlants" id="ORUFI06G22840.1"/>
    </source>
</evidence>
<accession>A0A0E0Q096</accession>
<feature type="region of interest" description="Disordered" evidence="1">
    <location>
        <begin position="1"/>
        <end position="32"/>
    </location>
</feature>